<dbReference type="Gene3D" id="2.70.40.10">
    <property type="match status" value="1"/>
</dbReference>
<dbReference type="InterPro" id="IPR029054">
    <property type="entry name" value="dUTPase-like"/>
</dbReference>
<evidence type="ECO:0000259" key="6">
    <source>
        <dbReference type="Pfam" id="PF00692"/>
    </source>
</evidence>
<dbReference type="OrthoDB" id="9809956at2"/>
<dbReference type="Proteomes" id="UP000190256">
    <property type="component" value="Unassembled WGS sequence"/>
</dbReference>
<evidence type="ECO:0000313" key="9">
    <source>
        <dbReference type="Proteomes" id="UP000190206"/>
    </source>
</evidence>
<gene>
    <name evidence="7" type="ORF">BS637_11955</name>
    <name evidence="8" type="ORF">BS638_05235</name>
</gene>
<feature type="domain" description="dUTPase-like" evidence="6">
    <location>
        <begin position="163"/>
        <end position="206"/>
    </location>
</feature>
<keyword evidence="9" id="KW-1185">Reference proteome</keyword>
<dbReference type="GO" id="GO:0000287">
    <property type="term" value="F:magnesium ion binding"/>
    <property type="evidence" value="ECO:0007669"/>
    <property type="project" value="InterPro"/>
</dbReference>
<evidence type="ECO:0000256" key="5">
    <source>
        <dbReference type="ARBA" id="ARBA00047686"/>
    </source>
</evidence>
<protein>
    <recommendedName>
        <fullName evidence="2">dUTP diphosphatase</fullName>
        <ecNumber evidence="2">3.6.1.23</ecNumber>
    </recommendedName>
</protein>
<dbReference type="AlphaFoldDB" id="A0A1S9IB92"/>
<comment type="caution">
    <text evidence="8">The sequence shown here is derived from an EMBL/GenBank/DDBJ whole genome shotgun (WGS) entry which is preliminary data.</text>
</comment>
<dbReference type="EMBL" id="MRAD01000013">
    <property type="protein sequence ID" value="OOO61486.1"/>
    <property type="molecule type" value="Genomic_DNA"/>
</dbReference>
<dbReference type="PANTHER" id="PTHR11241">
    <property type="entry name" value="DEOXYURIDINE 5'-TRIPHOSPHATE NUCLEOTIDOHYDROLASE"/>
    <property type="match status" value="1"/>
</dbReference>
<dbReference type="SUPFAM" id="SSF51283">
    <property type="entry name" value="dUTPase-like"/>
    <property type="match status" value="1"/>
</dbReference>
<dbReference type="InterPro" id="IPR036157">
    <property type="entry name" value="dUTPase-like_sf"/>
</dbReference>
<reference evidence="7 9" key="2">
    <citation type="submission" date="2016-12" db="EMBL/GenBank/DDBJ databases">
        <title>Clostridium tepidum sp. nov., a close relative of Clostridium sporogenes and Clostridium botulinum Group I.</title>
        <authorList>
            <person name="Dobritsa A.P."/>
            <person name="Kutumbaka K."/>
            <person name="Werner K."/>
            <person name="Samadpour M."/>
        </authorList>
    </citation>
    <scope>NUCLEOTIDE SEQUENCE [LARGE SCALE GENOMIC DNA]</scope>
    <source>
        <strain evidence="7 9">PE</strain>
    </source>
</reference>
<reference evidence="8 10" key="1">
    <citation type="submission" date="2016-12" db="EMBL/GenBank/DDBJ databases">
        <title>Clostridium tepidum sp. nov., a close relative of Clostridium sporogenes and Clostridium botulinum Group I.</title>
        <authorList>
            <person name="Dobritsa A.P."/>
            <person name="Kutumbaka K.K."/>
            <person name="Werner K."/>
            <person name="Wiedmann M."/>
            <person name="Asmus A."/>
            <person name="Samadpour M."/>
        </authorList>
    </citation>
    <scope>NUCLEOTIDE SEQUENCE [LARGE SCALE GENOMIC DNA]</scope>
    <source>
        <strain evidence="8 10">IEH 97212</strain>
    </source>
</reference>
<dbReference type="InterPro" id="IPR033704">
    <property type="entry name" value="dUTPase_trimeric"/>
</dbReference>
<dbReference type="RefSeq" id="WP_078025040.1">
    <property type="nucleotide sequence ID" value="NZ_JADPGM010000005.1"/>
</dbReference>
<dbReference type="CDD" id="cd07557">
    <property type="entry name" value="trimeric_dUTPase"/>
    <property type="match status" value="1"/>
</dbReference>
<dbReference type="InterPro" id="IPR008181">
    <property type="entry name" value="dUTPase"/>
</dbReference>
<keyword evidence="8" id="KW-0808">Transferase</keyword>
<name>A0A1S9IB92_9CLOT</name>
<proteinExistence type="inferred from homology"/>
<dbReference type="GO" id="GO:0004170">
    <property type="term" value="F:dUTP diphosphatase activity"/>
    <property type="evidence" value="ECO:0007669"/>
    <property type="project" value="UniProtKB-EC"/>
</dbReference>
<evidence type="ECO:0000256" key="2">
    <source>
        <dbReference type="ARBA" id="ARBA00012379"/>
    </source>
</evidence>
<evidence type="ECO:0000313" key="8">
    <source>
        <dbReference type="EMBL" id="OOO67601.1"/>
    </source>
</evidence>
<dbReference type="STRING" id="1962263.BS637_11955"/>
<sequence length="208" mass="23412">MENKVNVYIKVLENGKLPSYGSLNAAGCDLYATKDMEIKPGEIKVMPLNFIMAMDEKLEAQIRPRSGLSLKTNLRVPNSPGTIDSDYRDTVGVILENTYNLANLAYDIVKDPSILKVLNEEYNEVSLFDYLNSKEDINLDTDNILSILNEKIYLDKKGNPYGTIYINKGERIAQMIFTEYKRANFVECENPQEIGKNRGGGFGHTGVK</sequence>
<dbReference type="Pfam" id="PF00692">
    <property type="entry name" value="dUTPase"/>
    <property type="match status" value="2"/>
</dbReference>
<comment type="catalytic activity">
    <reaction evidence="5">
        <text>dUTP + H2O = dUMP + diphosphate + H(+)</text>
        <dbReference type="Rhea" id="RHEA:10248"/>
        <dbReference type="ChEBI" id="CHEBI:15377"/>
        <dbReference type="ChEBI" id="CHEBI:15378"/>
        <dbReference type="ChEBI" id="CHEBI:33019"/>
        <dbReference type="ChEBI" id="CHEBI:61555"/>
        <dbReference type="ChEBI" id="CHEBI:246422"/>
        <dbReference type="EC" id="3.6.1.23"/>
    </reaction>
</comment>
<comment type="similarity">
    <text evidence="1">Belongs to the dUTPase family.</text>
</comment>
<accession>A0A1S9IB92</accession>
<feature type="domain" description="dUTPase-like" evidence="6">
    <location>
        <begin position="14"/>
        <end position="98"/>
    </location>
</feature>
<evidence type="ECO:0000313" key="7">
    <source>
        <dbReference type="EMBL" id="OOO61486.1"/>
    </source>
</evidence>
<evidence type="ECO:0000256" key="1">
    <source>
        <dbReference type="ARBA" id="ARBA00006581"/>
    </source>
</evidence>
<dbReference type="GO" id="GO:0008483">
    <property type="term" value="F:transaminase activity"/>
    <property type="evidence" value="ECO:0007669"/>
    <property type="project" value="UniProtKB-KW"/>
</dbReference>
<dbReference type="GO" id="GO:0046081">
    <property type="term" value="P:dUTP catabolic process"/>
    <property type="evidence" value="ECO:0007669"/>
    <property type="project" value="InterPro"/>
</dbReference>
<keyword evidence="3" id="KW-0378">Hydrolase</keyword>
<keyword evidence="4" id="KW-0546">Nucleotide metabolism</keyword>
<dbReference type="Proteomes" id="UP000190206">
    <property type="component" value="Unassembled WGS sequence"/>
</dbReference>
<dbReference type="GO" id="GO:0006226">
    <property type="term" value="P:dUMP biosynthetic process"/>
    <property type="evidence" value="ECO:0007669"/>
    <property type="project" value="InterPro"/>
</dbReference>
<evidence type="ECO:0000256" key="4">
    <source>
        <dbReference type="ARBA" id="ARBA00023080"/>
    </source>
</evidence>
<organism evidence="8 10">
    <name type="scientific">Clostridium tepidum</name>
    <dbReference type="NCBI Taxonomy" id="1962263"/>
    <lineage>
        <taxon>Bacteria</taxon>
        <taxon>Bacillati</taxon>
        <taxon>Bacillota</taxon>
        <taxon>Clostridia</taxon>
        <taxon>Eubacteriales</taxon>
        <taxon>Clostridiaceae</taxon>
        <taxon>Clostridium</taxon>
    </lineage>
</organism>
<dbReference type="EMBL" id="MRAE01000009">
    <property type="protein sequence ID" value="OOO67601.1"/>
    <property type="molecule type" value="Genomic_DNA"/>
</dbReference>
<dbReference type="PANTHER" id="PTHR11241:SF0">
    <property type="entry name" value="DEOXYURIDINE 5'-TRIPHOSPHATE NUCLEOTIDOHYDROLASE"/>
    <property type="match status" value="1"/>
</dbReference>
<evidence type="ECO:0000313" key="10">
    <source>
        <dbReference type="Proteomes" id="UP000190256"/>
    </source>
</evidence>
<evidence type="ECO:0000256" key="3">
    <source>
        <dbReference type="ARBA" id="ARBA00022801"/>
    </source>
</evidence>
<keyword evidence="8" id="KW-0032">Aminotransferase</keyword>
<dbReference type="EC" id="3.6.1.23" evidence="2"/>